<name>A0A0K1RZY1_9CHRO</name>
<dbReference type="Pfam" id="PF16277">
    <property type="entry name" value="DUF4926"/>
    <property type="match status" value="1"/>
</dbReference>
<dbReference type="KEGG" id="mpk:VL20_2359"/>
<dbReference type="Proteomes" id="UP000068167">
    <property type="component" value="Chromosome"/>
</dbReference>
<evidence type="ECO:0000313" key="2">
    <source>
        <dbReference type="Proteomes" id="UP000068167"/>
    </source>
</evidence>
<organism evidence="1 2">
    <name type="scientific">Microcystis panniformis FACHB-1757</name>
    <dbReference type="NCBI Taxonomy" id="1638788"/>
    <lineage>
        <taxon>Bacteria</taxon>
        <taxon>Bacillati</taxon>
        <taxon>Cyanobacteriota</taxon>
        <taxon>Cyanophyceae</taxon>
        <taxon>Oscillatoriophycideae</taxon>
        <taxon>Chroococcales</taxon>
        <taxon>Microcystaceae</taxon>
        <taxon>Microcystis</taxon>
    </lineage>
</organism>
<dbReference type="InterPro" id="IPR032568">
    <property type="entry name" value="DUF4926"/>
</dbReference>
<dbReference type="AlphaFoldDB" id="A0A0K1RZY1"/>
<proteinExistence type="predicted"/>
<evidence type="ECO:0008006" key="3">
    <source>
        <dbReference type="Google" id="ProtNLM"/>
    </source>
</evidence>
<accession>A0A0K1RZY1</accession>
<evidence type="ECO:0000313" key="1">
    <source>
        <dbReference type="EMBL" id="AKV67454.1"/>
    </source>
</evidence>
<dbReference type="PATRIC" id="fig|1638788.3.peg.2372"/>
<protein>
    <recommendedName>
        <fullName evidence="3">DUF4926 domain-containing protein</fullName>
    </recommendedName>
</protein>
<keyword evidence="2" id="KW-1185">Reference proteome</keyword>
<sequence length="73" mass="8182">MKLLDVVALLEDLPQLGLYRGQVGTIVEVYEPNVFEVEFSNTSGPAYAIEILQENQLMLLHHSPLESQKLTAK</sequence>
<reference evidence="1 2" key="1">
    <citation type="journal article" date="2016" name="Stand. Genomic Sci.">
        <title>Complete genome sequence and genomic characterization of Microcystis panniformis FACHB 1757 by third-generation sequencing.</title>
        <authorList>
            <person name="Zhang J.Y."/>
            <person name="Guan R."/>
            <person name="Zhang H.J."/>
            <person name="Li H."/>
            <person name="Xiao P."/>
            <person name="Yu G.L."/>
            <person name="Du L."/>
            <person name="Cao D.M."/>
            <person name="Zhu B.C."/>
            <person name="Li R.H."/>
            <person name="Lu Z.H."/>
        </authorList>
    </citation>
    <scope>NUCLEOTIDE SEQUENCE [LARGE SCALE GENOMIC DNA]</scope>
    <source>
        <strain evidence="1 2">FACHB-1757</strain>
    </source>
</reference>
<gene>
    <name evidence="1" type="ORF">VL20_2359</name>
</gene>
<dbReference type="EMBL" id="CP011339">
    <property type="protein sequence ID" value="AKV67454.1"/>
    <property type="molecule type" value="Genomic_DNA"/>
</dbReference>
<dbReference type="RefSeq" id="WP_052276369.1">
    <property type="nucleotide sequence ID" value="NZ_CP011339.1"/>
</dbReference>